<sequence>MDRYKSFFLALLVIGICHAFAEGAPKKMKSERLCNQCSTCDTSRCPASEAYPHMTAFDNTLIAGALQSDYVDAKDRGVYSVPNIVGGESKEFNAYFGWQSTSGAASGYHRFSNYMDKCSGGQNYLTVDKHGKVRLRSLESLESLAEADWKSYNPPPHLNHREYRFWFSRSTGKCLTVFGGKTNKRIVGVADCKFNGANLGQLFAFRFHYHNTFCCCNLHNN</sequence>
<reference evidence="1" key="2">
    <citation type="submission" date="2022-03" db="EMBL/GenBank/DDBJ databases">
        <title>Draft title - Genomic analysis of global carrot germplasm unveils the trajectory of domestication and the origin of high carotenoid orange carrot.</title>
        <authorList>
            <person name="Iorizzo M."/>
            <person name="Ellison S."/>
            <person name="Senalik D."/>
            <person name="Macko-Podgorni A."/>
            <person name="Grzebelus D."/>
            <person name="Bostan H."/>
            <person name="Rolling W."/>
            <person name="Curaba J."/>
            <person name="Simon P."/>
        </authorList>
    </citation>
    <scope>NUCLEOTIDE SEQUENCE</scope>
    <source>
        <tissue evidence="1">Leaf</tissue>
    </source>
</reference>
<dbReference type="Proteomes" id="UP000077755">
    <property type="component" value="Chromosome 8"/>
</dbReference>
<organism evidence="1 2">
    <name type="scientific">Daucus carota subsp. sativus</name>
    <name type="common">Carrot</name>
    <dbReference type="NCBI Taxonomy" id="79200"/>
    <lineage>
        <taxon>Eukaryota</taxon>
        <taxon>Viridiplantae</taxon>
        <taxon>Streptophyta</taxon>
        <taxon>Embryophyta</taxon>
        <taxon>Tracheophyta</taxon>
        <taxon>Spermatophyta</taxon>
        <taxon>Magnoliopsida</taxon>
        <taxon>eudicotyledons</taxon>
        <taxon>Gunneridae</taxon>
        <taxon>Pentapetalae</taxon>
        <taxon>asterids</taxon>
        <taxon>campanulids</taxon>
        <taxon>Apiales</taxon>
        <taxon>Apiaceae</taxon>
        <taxon>Apioideae</taxon>
        <taxon>Scandiceae</taxon>
        <taxon>Daucinae</taxon>
        <taxon>Daucus</taxon>
        <taxon>Daucus sect. Daucus</taxon>
    </lineage>
</organism>
<dbReference type="EMBL" id="CP093350">
    <property type="protein sequence ID" value="WOH12531.1"/>
    <property type="molecule type" value="Genomic_DNA"/>
</dbReference>
<dbReference type="Gramene" id="KZM85086">
    <property type="protein sequence ID" value="KZM85086"/>
    <property type="gene ID" value="DCAR_027492"/>
</dbReference>
<gene>
    <name evidence="1" type="ORF">DCAR_0832036</name>
</gene>
<keyword evidence="2" id="KW-1185">Reference proteome</keyword>
<reference evidence="1" key="1">
    <citation type="journal article" date="2016" name="Nat. Genet.">
        <title>A high-quality carrot genome assembly provides new insights into carotenoid accumulation and asterid genome evolution.</title>
        <authorList>
            <person name="Iorizzo M."/>
            <person name="Ellison S."/>
            <person name="Senalik D."/>
            <person name="Zeng P."/>
            <person name="Satapoomin P."/>
            <person name="Huang J."/>
            <person name="Bowman M."/>
            <person name="Iovene M."/>
            <person name="Sanseverino W."/>
            <person name="Cavagnaro P."/>
            <person name="Yildiz M."/>
            <person name="Macko-Podgorni A."/>
            <person name="Moranska E."/>
            <person name="Grzebelus E."/>
            <person name="Grzebelus D."/>
            <person name="Ashrafi H."/>
            <person name="Zheng Z."/>
            <person name="Cheng S."/>
            <person name="Spooner D."/>
            <person name="Van Deynze A."/>
            <person name="Simon P."/>
        </authorList>
    </citation>
    <scope>NUCLEOTIDE SEQUENCE</scope>
    <source>
        <tissue evidence="1">Leaf</tissue>
    </source>
</reference>
<protein>
    <submittedName>
        <fullName evidence="1">Uncharacterized protein</fullName>
    </submittedName>
</protein>
<accession>A0A175YMZ2</accession>
<dbReference type="OMA" id="HYHKAFC"/>
<evidence type="ECO:0000313" key="2">
    <source>
        <dbReference type="Proteomes" id="UP000077755"/>
    </source>
</evidence>
<evidence type="ECO:0000313" key="1">
    <source>
        <dbReference type="EMBL" id="WOH12531.1"/>
    </source>
</evidence>
<name>A0A175YMZ2_DAUCS</name>
<proteinExistence type="predicted"/>
<dbReference type="AlphaFoldDB" id="A0A175YMZ2"/>